<reference evidence="2 3" key="1">
    <citation type="submission" date="2019-02" db="EMBL/GenBank/DDBJ databases">
        <title>Deep-cultivation of Planctomycetes and their phenomic and genomic characterization uncovers novel biology.</title>
        <authorList>
            <person name="Wiegand S."/>
            <person name="Jogler M."/>
            <person name="Boedeker C."/>
            <person name="Pinto D."/>
            <person name="Vollmers J."/>
            <person name="Rivas-Marin E."/>
            <person name="Kohn T."/>
            <person name="Peeters S.H."/>
            <person name="Heuer A."/>
            <person name="Rast P."/>
            <person name="Oberbeckmann S."/>
            <person name="Bunk B."/>
            <person name="Jeske O."/>
            <person name="Meyerdierks A."/>
            <person name="Storesund J.E."/>
            <person name="Kallscheuer N."/>
            <person name="Luecker S."/>
            <person name="Lage O.M."/>
            <person name="Pohl T."/>
            <person name="Merkel B.J."/>
            <person name="Hornburger P."/>
            <person name="Mueller R.-W."/>
            <person name="Bruemmer F."/>
            <person name="Labrenz M."/>
            <person name="Spormann A.M."/>
            <person name="Op den Camp H."/>
            <person name="Overmann J."/>
            <person name="Amann R."/>
            <person name="Jetten M.S.M."/>
            <person name="Mascher T."/>
            <person name="Medema M.H."/>
            <person name="Devos D.P."/>
            <person name="Kaster A.-K."/>
            <person name="Ovreas L."/>
            <person name="Rohde M."/>
            <person name="Galperin M.Y."/>
            <person name="Jogler C."/>
        </authorList>
    </citation>
    <scope>NUCLEOTIDE SEQUENCE [LARGE SCALE GENOMIC DNA]</scope>
    <source>
        <strain evidence="2 3">Mal4</strain>
    </source>
</reference>
<dbReference type="RefSeq" id="WP_145370503.1">
    <property type="nucleotide sequence ID" value="NZ_CP036275.1"/>
</dbReference>
<dbReference type="Proteomes" id="UP000320496">
    <property type="component" value="Chromosome"/>
</dbReference>
<keyword evidence="3" id="KW-1185">Reference proteome</keyword>
<evidence type="ECO:0000313" key="3">
    <source>
        <dbReference type="Proteomes" id="UP000320496"/>
    </source>
</evidence>
<evidence type="ECO:0000313" key="2">
    <source>
        <dbReference type="EMBL" id="QDU39302.1"/>
    </source>
</evidence>
<proteinExistence type="predicted"/>
<sequence precursor="true">MRIGLSVPLLICLTVSSVLPAATAHAARIEAVQGKRYQLGKQHGPWMILVASFHTTASDGKTVKGKTPDQAADELVYELRKKGIPAYVFERTPDNEVITTVDRAGRDDRRKNLRRVAATCVIAGNYPSIDNETAQQTLAWIKKFRPRSLEDGVVYQPTPGRPGPLSGAFLTINPLLSAEEVAQRRRDPLLAQLNSGVRHSLLDADGDFTLVVATFSGKSVTQVGKAQGITLDGFLKDNDLDAAAMQAQQLAIALRDNEGIDAYVWHDRFQSVVTVGSFDSPRDPKIRLFYQKFAATQEVVGDQNTPSVKVQFLAIDGNGRKLDPAKVNPAQMDSRVKLWAFDPNPQLMRIPKWR</sequence>
<accession>A0A517Z9Y5</accession>
<keyword evidence="1" id="KW-0732">Signal</keyword>
<protein>
    <submittedName>
        <fullName evidence="2">Uncharacterized protein</fullName>
    </submittedName>
</protein>
<feature type="chain" id="PRO_5022109772" evidence="1">
    <location>
        <begin position="27"/>
        <end position="354"/>
    </location>
</feature>
<dbReference type="EMBL" id="CP036275">
    <property type="protein sequence ID" value="QDU39302.1"/>
    <property type="molecule type" value="Genomic_DNA"/>
</dbReference>
<feature type="signal peptide" evidence="1">
    <location>
        <begin position="1"/>
        <end position="26"/>
    </location>
</feature>
<dbReference type="KEGG" id="mri:Mal4_36410"/>
<organism evidence="2 3">
    <name type="scientific">Maioricimonas rarisocia</name>
    <dbReference type="NCBI Taxonomy" id="2528026"/>
    <lineage>
        <taxon>Bacteria</taxon>
        <taxon>Pseudomonadati</taxon>
        <taxon>Planctomycetota</taxon>
        <taxon>Planctomycetia</taxon>
        <taxon>Planctomycetales</taxon>
        <taxon>Planctomycetaceae</taxon>
        <taxon>Maioricimonas</taxon>
    </lineage>
</organism>
<gene>
    <name evidence="2" type="ORF">Mal4_36410</name>
</gene>
<name>A0A517Z9Y5_9PLAN</name>
<dbReference type="AlphaFoldDB" id="A0A517Z9Y5"/>
<evidence type="ECO:0000256" key="1">
    <source>
        <dbReference type="SAM" id="SignalP"/>
    </source>
</evidence>
<dbReference type="OrthoDB" id="248327at2"/>